<evidence type="ECO:0000313" key="3">
    <source>
        <dbReference type="Proteomes" id="UP000808349"/>
    </source>
</evidence>
<dbReference type="EMBL" id="JADKFW010000021">
    <property type="protein sequence ID" value="MBK9719733.1"/>
    <property type="molecule type" value="Genomic_DNA"/>
</dbReference>
<comment type="caution">
    <text evidence="2">The sequence shown here is derived from an EMBL/GenBank/DDBJ whole genome shotgun (WGS) entry which is preliminary data.</text>
</comment>
<reference evidence="2 3" key="1">
    <citation type="submission" date="2020-10" db="EMBL/GenBank/DDBJ databases">
        <title>Connecting structure to function with the recovery of over 1000 high-quality activated sludge metagenome-assembled genomes encoding full-length rRNA genes using long-read sequencing.</title>
        <authorList>
            <person name="Singleton C.M."/>
            <person name="Petriglieri F."/>
            <person name="Kristensen J.M."/>
            <person name="Kirkegaard R.H."/>
            <person name="Michaelsen T.Y."/>
            <person name="Andersen M.H."/>
            <person name="Karst S.M."/>
            <person name="Dueholm M.S."/>
            <person name="Nielsen P.H."/>
            <person name="Albertsen M."/>
        </authorList>
    </citation>
    <scope>NUCLEOTIDE SEQUENCE [LARGE SCALE GENOMIC DNA]</scope>
    <source>
        <strain evidence="2">Ribe_18-Q3-R11-54_BAT3C.373</strain>
    </source>
</reference>
<accession>A0A9D7SC72</accession>
<dbReference type="Proteomes" id="UP000808349">
    <property type="component" value="Unassembled WGS sequence"/>
</dbReference>
<organism evidence="2 3">
    <name type="scientific">Candidatus Defluviibacterium haderslevense</name>
    <dbReference type="NCBI Taxonomy" id="2981993"/>
    <lineage>
        <taxon>Bacteria</taxon>
        <taxon>Pseudomonadati</taxon>
        <taxon>Bacteroidota</taxon>
        <taxon>Saprospiria</taxon>
        <taxon>Saprospirales</taxon>
        <taxon>Saprospiraceae</taxon>
        <taxon>Candidatus Defluviibacterium</taxon>
    </lineage>
</organism>
<protein>
    <submittedName>
        <fullName evidence="2">Uncharacterized protein</fullName>
    </submittedName>
</protein>
<sequence length="187" mass="22342">MDDSELNSLQLTIIDSSLYIKFRPLRYTLYVVCFLLFFYFRPKSRTSDHVNPSVIELFNLNPRIFFAAFIFFVIIAGVLYAYTKNYKRKGTLEISSDYLRITSNDGISNFYPINEIENFKISRGSTLHYAHKETVPPETNDSWLFFKHNSIEHKYEFMISCKNENTRFEEMVQILRKKYAKFYYESI</sequence>
<evidence type="ECO:0000256" key="1">
    <source>
        <dbReference type="SAM" id="Phobius"/>
    </source>
</evidence>
<proteinExistence type="predicted"/>
<dbReference type="AlphaFoldDB" id="A0A9D7SC72"/>
<keyword evidence="1" id="KW-0812">Transmembrane</keyword>
<feature type="transmembrane region" description="Helical" evidence="1">
    <location>
        <begin position="24"/>
        <end position="40"/>
    </location>
</feature>
<feature type="transmembrane region" description="Helical" evidence="1">
    <location>
        <begin position="60"/>
        <end position="82"/>
    </location>
</feature>
<evidence type="ECO:0000313" key="2">
    <source>
        <dbReference type="EMBL" id="MBK9719733.1"/>
    </source>
</evidence>
<keyword evidence="1" id="KW-0472">Membrane</keyword>
<keyword evidence="1" id="KW-1133">Transmembrane helix</keyword>
<name>A0A9D7SC72_9BACT</name>
<gene>
    <name evidence="2" type="ORF">IPO85_19895</name>
</gene>